<dbReference type="InterPro" id="IPR036412">
    <property type="entry name" value="HAD-like_sf"/>
</dbReference>
<dbReference type="PANTHER" id="PTHR43344:SF21">
    <property type="entry name" value="POLYOL PHOSPHATE PHOSPHATASE PYP1"/>
    <property type="match status" value="1"/>
</dbReference>
<evidence type="ECO:0000256" key="3">
    <source>
        <dbReference type="ARBA" id="ARBA00022723"/>
    </source>
</evidence>
<dbReference type="EC" id="3.1.3.87" evidence="7"/>
<dbReference type="NCBIfam" id="TIGR01489">
    <property type="entry name" value="DKMTPPase-SF"/>
    <property type="match status" value="1"/>
</dbReference>
<dbReference type="GO" id="GO:0006564">
    <property type="term" value="P:L-serine biosynthetic process"/>
    <property type="evidence" value="ECO:0007669"/>
    <property type="project" value="TreeGrafter"/>
</dbReference>
<keyword evidence="5" id="KW-0460">Magnesium</keyword>
<dbReference type="RefSeq" id="WP_070970962.1">
    <property type="nucleotide sequence ID" value="NZ_CP017603.1"/>
</dbReference>
<evidence type="ECO:0000256" key="4">
    <source>
        <dbReference type="ARBA" id="ARBA00022801"/>
    </source>
</evidence>
<dbReference type="Pfam" id="PF06888">
    <property type="entry name" value="Put_Phosphatase"/>
    <property type="match status" value="1"/>
</dbReference>
<dbReference type="GO" id="GO:0036424">
    <property type="term" value="F:L-phosphoserine phosphatase activity"/>
    <property type="evidence" value="ECO:0007669"/>
    <property type="project" value="TreeGrafter"/>
</dbReference>
<keyword evidence="8" id="KW-1185">Reference proteome</keyword>
<reference evidence="6 8" key="1">
    <citation type="submission" date="2016-10" db="EMBL/GenBank/DDBJ databases">
        <title>Complete Genome Sequence of Acetogen Clostridium formicoaceticum ATCC 27076.</title>
        <authorList>
            <person name="Bao T."/>
            <person name="Cheng C."/>
            <person name="Zhao J."/>
            <person name="Yang S.-T."/>
            <person name="Wang J."/>
            <person name="Wang M."/>
        </authorList>
    </citation>
    <scope>NUCLEOTIDE SEQUENCE [LARGE SCALE GENOMIC DNA]</scope>
    <source>
        <strain evidence="6 8">ATCC 27076</strain>
    </source>
</reference>
<evidence type="ECO:0000313" key="7">
    <source>
        <dbReference type="EMBL" id="ARE88011.1"/>
    </source>
</evidence>
<dbReference type="Gene3D" id="3.90.1470.20">
    <property type="match status" value="1"/>
</dbReference>
<evidence type="ECO:0000313" key="6">
    <source>
        <dbReference type="EMBL" id="AOY77454.1"/>
    </source>
</evidence>
<dbReference type="EMBL" id="CP017603">
    <property type="protein sequence ID" value="AOY77454.1"/>
    <property type="molecule type" value="Genomic_DNA"/>
</dbReference>
<evidence type="ECO:0000256" key="1">
    <source>
        <dbReference type="ARBA" id="ARBA00001946"/>
    </source>
</evidence>
<accession>A0AAC9RJ21</accession>
<evidence type="ECO:0000256" key="2">
    <source>
        <dbReference type="ARBA" id="ARBA00009184"/>
    </source>
</evidence>
<dbReference type="PANTHER" id="PTHR43344">
    <property type="entry name" value="PHOSPHOSERINE PHOSPHATASE"/>
    <property type="match status" value="1"/>
</dbReference>
<keyword evidence="4 7" id="KW-0378">Hydrolase</keyword>
<sequence length="217" mass="24925">MEKISYVFFVDFDGTITKTDVCETIIAKLAGPGWKEINKKWERKELSTLACAKETFKLFTRKDPEAFQEIVETVEVNEGFKAFVAYCQTKGYPIYILSDGYDYYIEYILNREGLTLPYYSNKLTFSADLEVATPHHSKDCGLCGVCKTALIQQLRKKAEKSIYIGDGSSDFCPAEKVDYVFAKKRLLNHCLSLGRQVYSFNNFKDILNQMQRLEEGQ</sequence>
<comment type="cofactor">
    <cofactor evidence="1">
        <name>Mg(2+)</name>
        <dbReference type="ChEBI" id="CHEBI:18420"/>
    </cofactor>
</comment>
<dbReference type="Proteomes" id="UP000192478">
    <property type="component" value="Chromosome"/>
</dbReference>
<dbReference type="Gene3D" id="3.40.50.1000">
    <property type="entry name" value="HAD superfamily/HAD-like"/>
    <property type="match status" value="1"/>
</dbReference>
<evidence type="ECO:0000313" key="9">
    <source>
        <dbReference type="Proteomes" id="UP000192478"/>
    </source>
</evidence>
<dbReference type="SUPFAM" id="SSF56784">
    <property type="entry name" value="HAD-like"/>
    <property type="match status" value="1"/>
</dbReference>
<dbReference type="InterPro" id="IPR016965">
    <property type="entry name" value="Pase_PHOSPHO-typ"/>
</dbReference>
<dbReference type="AlphaFoldDB" id="A0AAC9RJ21"/>
<dbReference type="GO" id="GO:0000287">
    <property type="term" value="F:magnesium ion binding"/>
    <property type="evidence" value="ECO:0007669"/>
    <property type="project" value="TreeGrafter"/>
</dbReference>
<keyword evidence="3" id="KW-0479">Metal-binding</keyword>
<dbReference type="Proteomes" id="UP000177894">
    <property type="component" value="Chromosome"/>
</dbReference>
<evidence type="ECO:0000256" key="5">
    <source>
        <dbReference type="ARBA" id="ARBA00022842"/>
    </source>
</evidence>
<comment type="similarity">
    <text evidence="2">Belongs to the HAD-like hydrolase superfamily. SerB family.</text>
</comment>
<organism evidence="7 9">
    <name type="scientific">Clostridium formicaceticum</name>
    <dbReference type="NCBI Taxonomy" id="1497"/>
    <lineage>
        <taxon>Bacteria</taxon>
        <taxon>Bacillati</taxon>
        <taxon>Bacillota</taxon>
        <taxon>Clostridia</taxon>
        <taxon>Eubacteriales</taxon>
        <taxon>Clostridiaceae</taxon>
        <taxon>Clostridium</taxon>
    </lineage>
</organism>
<dbReference type="InterPro" id="IPR023214">
    <property type="entry name" value="HAD_sf"/>
</dbReference>
<proteinExistence type="inferred from homology"/>
<dbReference type="InterPro" id="IPR050582">
    <property type="entry name" value="HAD-like_SerB"/>
</dbReference>
<reference evidence="7 9" key="2">
    <citation type="submission" date="2017-03" db="EMBL/GenBank/DDBJ databases">
        <title>Complete sequence of Clostridium formicaceticum DSM 92.</title>
        <authorList>
            <person name="Poehlein A."/>
            <person name="Karl M."/>
            <person name="Bengelsdorf F.R."/>
            <person name="Duerre P."/>
            <person name="Daniel R."/>
        </authorList>
    </citation>
    <scope>NUCLEOTIDE SEQUENCE [LARGE SCALE GENOMIC DNA]</scope>
    <source>
        <strain evidence="7 9">DSM 92</strain>
    </source>
</reference>
<dbReference type="NCBIfam" id="TIGR01488">
    <property type="entry name" value="HAD-SF-IB"/>
    <property type="match status" value="1"/>
</dbReference>
<dbReference type="GO" id="GO:0043716">
    <property type="term" value="F:2-hydroxy-3-keto-5-methylthiopentenyl-1-phosphate phosphatase activity"/>
    <property type="evidence" value="ECO:0007669"/>
    <property type="project" value="UniProtKB-EC"/>
</dbReference>
<dbReference type="EMBL" id="CP020559">
    <property type="protein sequence ID" value="ARE88011.1"/>
    <property type="molecule type" value="Genomic_DNA"/>
</dbReference>
<evidence type="ECO:0000313" key="8">
    <source>
        <dbReference type="Proteomes" id="UP000177894"/>
    </source>
</evidence>
<protein>
    <submittedName>
        <fullName evidence="6">2,3-diketo-5-methylthio-1-phosphopentane phosphatase</fullName>
    </submittedName>
    <submittedName>
        <fullName evidence="7">2-hydroxy-3-keto-5-methylthiopentenyl-1-phosphate phosphatase</fullName>
        <ecNumber evidence="7">3.1.3.87</ecNumber>
    </submittedName>
</protein>
<dbReference type="GO" id="GO:0005737">
    <property type="term" value="C:cytoplasm"/>
    <property type="evidence" value="ECO:0007669"/>
    <property type="project" value="TreeGrafter"/>
</dbReference>
<name>A0AAC9RJ21_9CLOT</name>
<dbReference type="KEGG" id="cfm:BJL90_17295"/>
<dbReference type="InterPro" id="IPR006384">
    <property type="entry name" value="HAD_hydro_PyrdxlP_Pase-like"/>
</dbReference>
<gene>
    <name evidence="7" type="primary">mtnX</name>
    <name evidence="6" type="ORF">BJL90_17295</name>
    <name evidence="7" type="ORF">CLFO_24120</name>
</gene>